<organism evidence="1 2">
    <name type="scientific">Pseudochryseolinea flava</name>
    <dbReference type="NCBI Taxonomy" id="2059302"/>
    <lineage>
        <taxon>Bacteria</taxon>
        <taxon>Pseudomonadati</taxon>
        <taxon>Bacteroidota</taxon>
        <taxon>Cytophagia</taxon>
        <taxon>Cytophagales</taxon>
        <taxon>Fulvivirgaceae</taxon>
        <taxon>Pseudochryseolinea</taxon>
    </lineage>
</organism>
<evidence type="ECO:0000313" key="1">
    <source>
        <dbReference type="EMBL" id="RAV97804.1"/>
    </source>
</evidence>
<reference evidence="1 2" key="1">
    <citation type="submission" date="2018-06" db="EMBL/GenBank/DDBJ databases">
        <title>Chryseolinea flavus sp. nov., a member of the phylum Bacteroidetes isolated from soil.</title>
        <authorList>
            <person name="Li Y."/>
            <person name="Wang J."/>
        </authorList>
    </citation>
    <scope>NUCLEOTIDE SEQUENCE [LARGE SCALE GENOMIC DNA]</scope>
    <source>
        <strain evidence="1 2">SDU1-6</strain>
    </source>
</reference>
<dbReference type="EMBL" id="QMFY01000027">
    <property type="protein sequence ID" value="RAV97804.1"/>
    <property type="molecule type" value="Genomic_DNA"/>
</dbReference>
<dbReference type="Proteomes" id="UP000251889">
    <property type="component" value="Unassembled WGS sequence"/>
</dbReference>
<sequence length="206" mass="23402">MIQELEQEKANLKNLIDDAVKNGEYLTAHFHQEGIAIINKKLHTLNNLDDKNFDKKSLAEIFGIPTQDDDTFSTSREKETDALTESSILFEHLGELLSRKIKGINIVLKKSANLALRLSTDGAILKIEVSNVQALRKSMTITNHGLDHFIALGFTIEEGGDKLTFRQKHQDAETSLHEIQTIISKIVFDIFYFKEFRGETFLEIQV</sequence>
<proteinExistence type="predicted"/>
<evidence type="ECO:0000313" key="2">
    <source>
        <dbReference type="Proteomes" id="UP000251889"/>
    </source>
</evidence>
<accession>A0A364XWA9</accession>
<comment type="caution">
    <text evidence="1">The sequence shown here is derived from an EMBL/GenBank/DDBJ whole genome shotgun (WGS) entry which is preliminary data.</text>
</comment>
<protein>
    <submittedName>
        <fullName evidence="1">Uncharacterized protein</fullName>
    </submittedName>
</protein>
<name>A0A364XWA9_9BACT</name>
<keyword evidence="2" id="KW-1185">Reference proteome</keyword>
<dbReference type="AlphaFoldDB" id="A0A364XWA9"/>
<gene>
    <name evidence="1" type="ORF">DQQ10_26900</name>
</gene>